<dbReference type="SUPFAM" id="SSF53850">
    <property type="entry name" value="Periplasmic binding protein-like II"/>
    <property type="match status" value="1"/>
</dbReference>
<feature type="non-terminal residue" evidence="1">
    <location>
        <position position="180"/>
    </location>
</feature>
<reference evidence="1 2" key="1">
    <citation type="submission" date="2020-04" db="EMBL/GenBank/DDBJ databases">
        <title>Whole-genome sequencing of Vibrio spp. from China reveals different genetic environments of blaCTX-M-14 among diverse lineages.</title>
        <authorList>
            <person name="Zheng Z."/>
            <person name="Ye L."/>
            <person name="Chen S."/>
        </authorList>
    </citation>
    <scope>NUCLEOTIDE SEQUENCE [LARGE SCALE GENOMIC DNA]</scope>
    <source>
        <strain evidence="1 2">Vb1636</strain>
    </source>
</reference>
<evidence type="ECO:0000313" key="1">
    <source>
        <dbReference type="EMBL" id="NMR77339.1"/>
    </source>
</evidence>
<dbReference type="RefSeq" id="WP_169629711.1">
    <property type="nucleotide sequence ID" value="NZ_JABCMA010000648.1"/>
</dbReference>
<comment type="caution">
    <text evidence="1">The sequence shown here is derived from an EMBL/GenBank/DDBJ whole genome shotgun (WGS) entry which is preliminary data.</text>
</comment>
<sequence>TDTRAERFSYSRPTNIEYTYLYGLSDSTLDDISRVGVPQNTIYSELIKQYHPELKQVPYKGHNEAVRLLQTGLVDGVVDAINQLKPMLLEGFDAKMLNDQISIKPVSIISKKGHHLEELDTFASFIHGEAVQKQLREQIALYQFELRRSALRDAIKLLPVDLKEPIRIKMESIFPYVVYN</sequence>
<name>A0A7Y0N331_VIBAL</name>
<organism evidence="1 2">
    <name type="scientific">Vibrio alginolyticus</name>
    <dbReference type="NCBI Taxonomy" id="663"/>
    <lineage>
        <taxon>Bacteria</taxon>
        <taxon>Pseudomonadati</taxon>
        <taxon>Pseudomonadota</taxon>
        <taxon>Gammaproteobacteria</taxon>
        <taxon>Vibrionales</taxon>
        <taxon>Vibrionaceae</taxon>
        <taxon>Vibrio</taxon>
    </lineage>
</organism>
<gene>
    <name evidence="1" type="ORF">HKB35_27550</name>
</gene>
<feature type="non-terminal residue" evidence="1">
    <location>
        <position position="1"/>
    </location>
</feature>
<accession>A0A7Y0N331</accession>
<protein>
    <submittedName>
        <fullName evidence="1">Transporter substrate-binding domain-containing protein</fullName>
    </submittedName>
</protein>
<evidence type="ECO:0000313" key="2">
    <source>
        <dbReference type="Proteomes" id="UP000565155"/>
    </source>
</evidence>
<dbReference type="AlphaFoldDB" id="A0A7Y0N331"/>
<dbReference type="EMBL" id="JABCMA010000648">
    <property type="protein sequence ID" value="NMR77339.1"/>
    <property type="molecule type" value="Genomic_DNA"/>
</dbReference>
<dbReference type="Proteomes" id="UP000565155">
    <property type="component" value="Unassembled WGS sequence"/>
</dbReference>
<proteinExistence type="predicted"/>
<dbReference type="Gene3D" id="3.40.190.10">
    <property type="entry name" value="Periplasmic binding protein-like II"/>
    <property type="match status" value="2"/>
</dbReference>